<dbReference type="Proteomes" id="UP000612746">
    <property type="component" value="Unassembled WGS sequence"/>
</dbReference>
<dbReference type="PANTHER" id="PTHR28230:SF1">
    <property type="entry name" value="MITOCHONDRIAL IMPORT PROTEIN 2"/>
    <property type="match status" value="1"/>
</dbReference>
<protein>
    <submittedName>
        <fullName evidence="1">Uncharacterized protein</fullName>
    </submittedName>
</protein>
<dbReference type="GO" id="GO:0005741">
    <property type="term" value="C:mitochondrial outer membrane"/>
    <property type="evidence" value="ECO:0007669"/>
    <property type="project" value="TreeGrafter"/>
</dbReference>
<evidence type="ECO:0000313" key="2">
    <source>
        <dbReference type="Proteomes" id="UP000612746"/>
    </source>
</evidence>
<comment type="caution">
    <text evidence="1">The sequence shown here is derived from an EMBL/GenBank/DDBJ whole genome shotgun (WGS) entry which is preliminary data.</text>
</comment>
<gene>
    <name evidence="1" type="ORF">INT44_004669</name>
</gene>
<reference evidence="1" key="1">
    <citation type="submission" date="2020-12" db="EMBL/GenBank/DDBJ databases">
        <title>Metabolic potential, ecology and presence of endohyphal bacteria is reflected in genomic diversity of Mucoromycotina.</title>
        <authorList>
            <person name="Muszewska A."/>
            <person name="Okrasinska A."/>
            <person name="Steczkiewicz K."/>
            <person name="Drgas O."/>
            <person name="Orlowska M."/>
            <person name="Perlinska-Lenart U."/>
            <person name="Aleksandrzak-Piekarczyk T."/>
            <person name="Szatraj K."/>
            <person name="Zielenkiewicz U."/>
            <person name="Pilsyk S."/>
            <person name="Malc E."/>
            <person name="Mieczkowski P."/>
            <person name="Kruszewska J.S."/>
            <person name="Biernat P."/>
            <person name="Pawlowska J."/>
        </authorList>
    </citation>
    <scope>NUCLEOTIDE SEQUENCE</scope>
    <source>
        <strain evidence="1">WA0000051536</strain>
    </source>
</reference>
<dbReference type="OrthoDB" id="5555533at2759"/>
<proteinExistence type="predicted"/>
<sequence>MSSPSEQDLYSGLQEALRNQQQWQVQDDLDDIDEGDDAGYLDDSTESSYDADLEWEESKEQINMLLSLVIFPFVGKWLGRKFSFWGKYTILGPTLFFHHVPDVVSFQCGRNIFTASTLMAHDALLLKHLDSTLW</sequence>
<name>A0A8H7UAM0_9FUNG</name>
<accession>A0A8H7UAM0</accession>
<dbReference type="AlphaFoldDB" id="A0A8H7UAM0"/>
<dbReference type="InterPro" id="IPR037652">
    <property type="entry name" value="Mim2"/>
</dbReference>
<organism evidence="1 2">
    <name type="scientific">Umbelopsis vinacea</name>
    <dbReference type="NCBI Taxonomy" id="44442"/>
    <lineage>
        <taxon>Eukaryota</taxon>
        <taxon>Fungi</taxon>
        <taxon>Fungi incertae sedis</taxon>
        <taxon>Mucoromycota</taxon>
        <taxon>Mucoromycotina</taxon>
        <taxon>Umbelopsidomycetes</taxon>
        <taxon>Umbelopsidales</taxon>
        <taxon>Umbelopsidaceae</taxon>
        <taxon>Umbelopsis</taxon>
    </lineage>
</organism>
<evidence type="ECO:0000313" key="1">
    <source>
        <dbReference type="EMBL" id="KAG2172928.1"/>
    </source>
</evidence>
<dbReference type="Pfam" id="PF19117">
    <property type="entry name" value="Mim2"/>
    <property type="match status" value="1"/>
</dbReference>
<dbReference type="EMBL" id="JAEPRA010000021">
    <property type="protein sequence ID" value="KAG2172928.1"/>
    <property type="molecule type" value="Genomic_DNA"/>
</dbReference>
<dbReference type="PANTHER" id="PTHR28230">
    <property type="entry name" value="CHROMOSOME 1, WHOLE GENOME SHOTGUN SEQUENCE"/>
    <property type="match status" value="1"/>
</dbReference>
<dbReference type="GO" id="GO:0070096">
    <property type="term" value="P:mitochondrial outer membrane translocase complex assembly"/>
    <property type="evidence" value="ECO:0007669"/>
    <property type="project" value="InterPro"/>
</dbReference>
<keyword evidence="2" id="KW-1185">Reference proteome</keyword>
<dbReference type="GO" id="GO:0045040">
    <property type="term" value="P:protein insertion into mitochondrial outer membrane"/>
    <property type="evidence" value="ECO:0007669"/>
    <property type="project" value="InterPro"/>
</dbReference>